<evidence type="ECO:0000313" key="2">
    <source>
        <dbReference type="EMBL" id="BET01236.1"/>
    </source>
</evidence>
<evidence type="ECO:0000256" key="1">
    <source>
        <dbReference type="SAM" id="SignalP"/>
    </source>
</evidence>
<organism evidence="2 3">
    <name type="scientific">Nesidiocoris tenuis</name>
    <dbReference type="NCBI Taxonomy" id="355587"/>
    <lineage>
        <taxon>Eukaryota</taxon>
        <taxon>Metazoa</taxon>
        <taxon>Ecdysozoa</taxon>
        <taxon>Arthropoda</taxon>
        <taxon>Hexapoda</taxon>
        <taxon>Insecta</taxon>
        <taxon>Pterygota</taxon>
        <taxon>Neoptera</taxon>
        <taxon>Paraneoptera</taxon>
        <taxon>Hemiptera</taxon>
        <taxon>Heteroptera</taxon>
        <taxon>Panheteroptera</taxon>
        <taxon>Cimicomorpha</taxon>
        <taxon>Miridae</taxon>
        <taxon>Dicyphina</taxon>
        <taxon>Nesidiocoris</taxon>
    </lineage>
</organism>
<proteinExistence type="predicted"/>
<feature type="signal peptide" evidence="1">
    <location>
        <begin position="1"/>
        <end position="22"/>
    </location>
</feature>
<keyword evidence="1" id="KW-0732">Signal</keyword>
<reference evidence="2 3" key="1">
    <citation type="submission" date="2023-09" db="EMBL/GenBank/DDBJ databases">
        <title>Nesidiocoris tenuis whole genome shotgun sequence.</title>
        <authorList>
            <person name="Shibata T."/>
            <person name="Shimoda M."/>
            <person name="Kobayashi T."/>
            <person name="Uehara T."/>
        </authorList>
    </citation>
    <scope>NUCLEOTIDE SEQUENCE [LARGE SCALE GENOMIC DNA]</scope>
    <source>
        <strain evidence="2 3">Japan</strain>
    </source>
</reference>
<dbReference type="EMBL" id="AP028920">
    <property type="protein sequence ID" value="BET01236.1"/>
    <property type="molecule type" value="Genomic_DNA"/>
</dbReference>
<keyword evidence="3" id="KW-1185">Reference proteome</keyword>
<dbReference type="Proteomes" id="UP001307889">
    <property type="component" value="Chromosome 12"/>
</dbReference>
<feature type="chain" id="PRO_5046100321" evidence="1">
    <location>
        <begin position="23"/>
        <end position="96"/>
    </location>
</feature>
<accession>A0ABN7BDH2</accession>
<protein>
    <submittedName>
        <fullName evidence="2">Uncharacterized protein</fullName>
    </submittedName>
</protein>
<gene>
    <name evidence="2" type="ORF">NTJ_14054</name>
</gene>
<name>A0ABN7BDH2_9HEMI</name>
<evidence type="ECO:0000313" key="3">
    <source>
        <dbReference type="Proteomes" id="UP001307889"/>
    </source>
</evidence>
<sequence length="96" mass="11046">MNLSCILWLTILVIFNVSRLHGQTIESPTGQKLQEENFDLDAAMKRVLDLAEDYLEHPKEYEEPGNPKLLNKLKVLGLMAKQYLKNVEYKVSKGEL</sequence>